<comment type="caution">
    <text evidence="7">The sequence shown here is derived from an EMBL/GenBank/DDBJ whole genome shotgun (WGS) entry which is preliminary data.</text>
</comment>
<evidence type="ECO:0000256" key="5">
    <source>
        <dbReference type="SAM" id="MobiDB-lite"/>
    </source>
</evidence>
<evidence type="ECO:0000259" key="6">
    <source>
        <dbReference type="PROSITE" id="PS51294"/>
    </source>
</evidence>
<dbReference type="SUPFAM" id="SSF46689">
    <property type="entry name" value="Homeodomain-like"/>
    <property type="match status" value="1"/>
</dbReference>
<dbReference type="AlphaFoldDB" id="A0AAV7HH13"/>
<keyword evidence="3" id="KW-0804">Transcription</keyword>
<dbReference type="NCBIfam" id="TIGR01557">
    <property type="entry name" value="myb_SHAQKYF"/>
    <property type="match status" value="1"/>
</dbReference>
<feature type="compositionally biased region" description="Basic and acidic residues" evidence="5">
    <location>
        <begin position="326"/>
        <end position="340"/>
    </location>
</feature>
<reference evidence="7 8" key="1">
    <citation type="journal article" date="2021" name="Hortic Res">
        <title>Chromosome-scale assembly of the Dendrobium chrysotoxum genome enhances the understanding of orchid evolution.</title>
        <authorList>
            <person name="Zhang Y."/>
            <person name="Zhang G.Q."/>
            <person name="Zhang D."/>
            <person name="Liu X.D."/>
            <person name="Xu X.Y."/>
            <person name="Sun W.H."/>
            <person name="Yu X."/>
            <person name="Zhu X."/>
            <person name="Wang Z.W."/>
            <person name="Zhao X."/>
            <person name="Zhong W.Y."/>
            <person name="Chen H."/>
            <person name="Yin W.L."/>
            <person name="Huang T."/>
            <person name="Niu S.C."/>
            <person name="Liu Z.J."/>
        </authorList>
    </citation>
    <scope>NUCLEOTIDE SEQUENCE [LARGE SCALE GENOMIC DNA]</scope>
    <source>
        <strain evidence="7">Lindl</strain>
    </source>
</reference>
<dbReference type="GO" id="GO:0003677">
    <property type="term" value="F:DNA binding"/>
    <property type="evidence" value="ECO:0007669"/>
    <property type="project" value="UniProtKB-KW"/>
</dbReference>
<feature type="region of interest" description="Disordered" evidence="5">
    <location>
        <begin position="322"/>
        <end position="359"/>
    </location>
</feature>
<evidence type="ECO:0000256" key="4">
    <source>
        <dbReference type="ARBA" id="ARBA00023242"/>
    </source>
</evidence>
<feature type="compositionally biased region" description="Basic and acidic residues" evidence="5">
    <location>
        <begin position="84"/>
        <end position="100"/>
    </location>
</feature>
<keyword evidence="2" id="KW-0238">DNA-binding</keyword>
<dbReference type="InterPro" id="IPR009057">
    <property type="entry name" value="Homeodomain-like_sf"/>
</dbReference>
<keyword evidence="8" id="KW-1185">Reference proteome</keyword>
<dbReference type="EMBL" id="JAGFBR010000005">
    <property type="protein sequence ID" value="KAH0466793.1"/>
    <property type="molecule type" value="Genomic_DNA"/>
</dbReference>
<feature type="domain" description="HTH myb-type" evidence="6">
    <location>
        <begin position="108"/>
        <end position="168"/>
    </location>
</feature>
<dbReference type="GO" id="GO:0003700">
    <property type="term" value="F:DNA-binding transcription factor activity"/>
    <property type="evidence" value="ECO:0007669"/>
    <property type="project" value="InterPro"/>
</dbReference>
<dbReference type="Pfam" id="PF00249">
    <property type="entry name" value="Myb_DNA-binding"/>
    <property type="match status" value="1"/>
</dbReference>
<dbReference type="FunFam" id="1.10.10.60:FF:000002">
    <property type="entry name" value="Myb family transcription factor"/>
    <property type="match status" value="1"/>
</dbReference>
<dbReference type="PROSITE" id="PS51294">
    <property type="entry name" value="HTH_MYB"/>
    <property type="match status" value="1"/>
</dbReference>
<gene>
    <name evidence="7" type="ORF">IEQ34_004031</name>
</gene>
<proteinExistence type="predicted"/>
<keyword evidence="4" id="KW-0539">Nucleus</keyword>
<sequence>MRGEKSIEVVEIEDDEEQKNETSEGISCRKKLQLELNLNEEVMAEREQEEDEDNGSTTEVREEGGGESCSNNNSEEDGNNNDGDSSKSMEDGEENRDRRSAAVRQYVRSKLPRLRWTPELHLSFVHAVERLGGHERATPKLVLQMMNVRGLSIAHVKSHLQMYRGKKLDGSGQDRSIFSSGLSTFDAHLRREMFYQRAAGSCQPLRMENGGLLPSRYIHEAERFYSLLRQSQAQRSFEFNDNNFRHQGSAFNQQMIVRSSSIKDLNCKKDERYVPLQRSRSFEWIGGGCTHQQLSQTLQINSSSNSSPNFRMNGTSSYFSKINQSSRHDPLTKDELDQPHLTRSFPFQDQKSSKTSTKIDKSIENIEEISTDAKRMRFTRENNGIPELQLSLMPSSIDHKETNAMNIESGDESELSLSLSPPTRRAINKSFKMQGNIMSSEKDFLKIGSSRISAIGIPPKSLFFATVLPLATLTRYLLQYFLYNAALSQLASVRLIKESCEGPLNNYYSAKDDILSDFQLTYSNNYLN</sequence>
<evidence type="ECO:0000256" key="1">
    <source>
        <dbReference type="ARBA" id="ARBA00023015"/>
    </source>
</evidence>
<dbReference type="InterPro" id="IPR001005">
    <property type="entry name" value="SANT/Myb"/>
</dbReference>
<evidence type="ECO:0000256" key="2">
    <source>
        <dbReference type="ARBA" id="ARBA00023125"/>
    </source>
</evidence>
<feature type="region of interest" description="Disordered" evidence="5">
    <location>
        <begin position="1"/>
        <end position="101"/>
    </location>
</feature>
<dbReference type="Proteomes" id="UP000775213">
    <property type="component" value="Unassembled WGS sequence"/>
</dbReference>
<evidence type="ECO:0000313" key="7">
    <source>
        <dbReference type="EMBL" id="KAH0466793.1"/>
    </source>
</evidence>
<accession>A0AAV7HH13</accession>
<dbReference type="Gene3D" id="1.10.10.60">
    <property type="entry name" value="Homeodomain-like"/>
    <property type="match status" value="1"/>
</dbReference>
<organism evidence="7 8">
    <name type="scientific">Dendrobium chrysotoxum</name>
    <name type="common">Orchid</name>
    <dbReference type="NCBI Taxonomy" id="161865"/>
    <lineage>
        <taxon>Eukaryota</taxon>
        <taxon>Viridiplantae</taxon>
        <taxon>Streptophyta</taxon>
        <taxon>Embryophyta</taxon>
        <taxon>Tracheophyta</taxon>
        <taxon>Spermatophyta</taxon>
        <taxon>Magnoliopsida</taxon>
        <taxon>Liliopsida</taxon>
        <taxon>Asparagales</taxon>
        <taxon>Orchidaceae</taxon>
        <taxon>Epidendroideae</taxon>
        <taxon>Malaxideae</taxon>
        <taxon>Dendrobiinae</taxon>
        <taxon>Dendrobium</taxon>
    </lineage>
</organism>
<dbReference type="InterPro" id="IPR046955">
    <property type="entry name" value="PHR1-like"/>
</dbReference>
<name>A0AAV7HH13_DENCH</name>
<protein>
    <recommendedName>
        <fullName evidence="6">HTH myb-type domain-containing protein</fullName>
    </recommendedName>
</protein>
<dbReference type="PANTHER" id="PTHR31314:SF164">
    <property type="entry name" value="HTH MYB-TYPE DOMAIN-CONTAINING PROTEIN"/>
    <property type="match status" value="1"/>
</dbReference>
<evidence type="ECO:0000313" key="8">
    <source>
        <dbReference type="Proteomes" id="UP000775213"/>
    </source>
</evidence>
<dbReference type="PANTHER" id="PTHR31314">
    <property type="entry name" value="MYB FAMILY TRANSCRIPTION FACTOR PHL7-LIKE"/>
    <property type="match status" value="1"/>
</dbReference>
<dbReference type="InterPro" id="IPR006447">
    <property type="entry name" value="Myb_dom_plants"/>
</dbReference>
<dbReference type="InterPro" id="IPR017930">
    <property type="entry name" value="Myb_dom"/>
</dbReference>
<keyword evidence="1" id="KW-0805">Transcription regulation</keyword>
<evidence type="ECO:0000256" key="3">
    <source>
        <dbReference type="ARBA" id="ARBA00023163"/>
    </source>
</evidence>